<evidence type="ECO:0000313" key="2">
    <source>
        <dbReference type="EMBL" id="GMA28469.1"/>
    </source>
</evidence>
<dbReference type="AlphaFoldDB" id="A0AA37X9C7"/>
<dbReference type="SUPFAM" id="SSF52540">
    <property type="entry name" value="P-loop containing nucleoside triphosphate hydrolases"/>
    <property type="match status" value="1"/>
</dbReference>
<dbReference type="Gene3D" id="3.40.50.300">
    <property type="entry name" value="P-loop containing nucleotide triphosphate hydrolases"/>
    <property type="match status" value="3"/>
</dbReference>
<evidence type="ECO:0000313" key="3">
    <source>
        <dbReference type="Proteomes" id="UP001157160"/>
    </source>
</evidence>
<dbReference type="GO" id="GO:0016301">
    <property type="term" value="F:kinase activity"/>
    <property type="evidence" value="ECO:0007669"/>
    <property type="project" value="UniProtKB-KW"/>
</dbReference>
<dbReference type="NCBIfam" id="NF006743">
    <property type="entry name" value="PRK09270.1-2"/>
    <property type="match status" value="1"/>
</dbReference>
<sequence length="232" mass="24172">MNEASTASGTSAPIATAGPPAAAVSVLADRIRSLPGDRVIVGIAGSPGSGKTTLALAVVAELERREPGTAAHLPMDGFHLANATLDALGLRSRKGAPETFDGAGFAALLARVRGERGTVYAPQFDRLVDEGVAGSIAISPRVRVVVTEGNYLLIDAEPWRAVPPLLDEAWFCATPEDERMRRLVERHTRFGRSPAAAEAWAREVDGANAVLVEATRSRADLVIDGATGSTAG</sequence>
<dbReference type="Proteomes" id="UP001157160">
    <property type="component" value="Unassembled WGS sequence"/>
</dbReference>
<keyword evidence="2" id="KW-0808">Transferase</keyword>
<feature type="domain" description="AAA+ ATPase" evidence="1">
    <location>
        <begin position="37"/>
        <end position="194"/>
    </location>
</feature>
<proteinExistence type="predicted"/>
<dbReference type="InterPro" id="IPR027417">
    <property type="entry name" value="P-loop_NTPase"/>
</dbReference>
<dbReference type="PANTHER" id="PTHR10285">
    <property type="entry name" value="URIDINE KINASE"/>
    <property type="match status" value="1"/>
</dbReference>
<name>A0AA37X9C7_9MICO</name>
<gene>
    <name evidence="2" type="ORF">GCM10025874_17220</name>
</gene>
<dbReference type="PRINTS" id="PR00988">
    <property type="entry name" value="URIDINKINASE"/>
</dbReference>
<accession>A0AA37X9C7</accession>
<dbReference type="RefSeq" id="WP_284231802.1">
    <property type="nucleotide sequence ID" value="NZ_BSUL01000001.1"/>
</dbReference>
<reference evidence="2 3" key="1">
    <citation type="journal article" date="2014" name="Int. J. Syst. Evol. Microbiol.">
        <title>Complete genome sequence of Corynebacterium casei LMG S-19264T (=DSM 44701T), isolated from a smear-ripened cheese.</title>
        <authorList>
            <consortium name="US DOE Joint Genome Institute (JGI-PGF)"/>
            <person name="Walter F."/>
            <person name="Albersmeier A."/>
            <person name="Kalinowski J."/>
            <person name="Ruckert C."/>
        </authorList>
    </citation>
    <scope>NUCLEOTIDE SEQUENCE [LARGE SCALE GENOMIC DNA]</scope>
    <source>
        <strain evidence="2 3">NBRC 112289</strain>
    </source>
</reference>
<comment type="caution">
    <text evidence="2">The sequence shown here is derived from an EMBL/GenBank/DDBJ whole genome shotgun (WGS) entry which is preliminary data.</text>
</comment>
<keyword evidence="2" id="KW-0418">Kinase</keyword>
<evidence type="ECO:0000259" key="1">
    <source>
        <dbReference type="SMART" id="SM00382"/>
    </source>
</evidence>
<protein>
    <submittedName>
        <fullName evidence="2">Nucleoside/nucleotide kinase family protein</fullName>
    </submittedName>
</protein>
<keyword evidence="3" id="KW-1185">Reference proteome</keyword>
<dbReference type="InterPro" id="IPR003593">
    <property type="entry name" value="AAA+_ATPase"/>
</dbReference>
<dbReference type="EMBL" id="BSUL01000001">
    <property type="protein sequence ID" value="GMA28469.1"/>
    <property type="molecule type" value="Genomic_DNA"/>
</dbReference>
<dbReference type="SMART" id="SM00382">
    <property type="entry name" value="AAA"/>
    <property type="match status" value="1"/>
</dbReference>
<organism evidence="2 3">
    <name type="scientific">Arenivirga flava</name>
    <dbReference type="NCBI Taxonomy" id="1930060"/>
    <lineage>
        <taxon>Bacteria</taxon>
        <taxon>Bacillati</taxon>
        <taxon>Actinomycetota</taxon>
        <taxon>Actinomycetes</taxon>
        <taxon>Micrococcales</taxon>
        <taxon>Microbacteriaceae</taxon>
        <taxon>Arenivirga</taxon>
    </lineage>
</organism>